<comment type="caution">
    <text evidence="5">The sequence shown here is derived from an EMBL/GenBank/DDBJ whole genome shotgun (WGS) entry which is preliminary data.</text>
</comment>
<reference evidence="5" key="1">
    <citation type="submission" date="2022-01" db="EMBL/GenBank/DDBJ databases">
        <title>Comparative genomics reveals a dynamic genome evolution in the ectomycorrhizal milk-cap (Lactarius) mushrooms.</title>
        <authorList>
            <consortium name="DOE Joint Genome Institute"/>
            <person name="Lebreton A."/>
            <person name="Tang N."/>
            <person name="Kuo A."/>
            <person name="LaButti K."/>
            <person name="Drula E."/>
            <person name="Barry K."/>
            <person name="Clum A."/>
            <person name="Lipzen A."/>
            <person name="Mousain D."/>
            <person name="Ng V."/>
            <person name="Wang R."/>
            <person name="Wang X."/>
            <person name="Dai Y."/>
            <person name="Henrissat B."/>
            <person name="Grigoriev I.V."/>
            <person name="Guerin-Laguette A."/>
            <person name="Yu F."/>
            <person name="Martin F.M."/>
        </authorList>
    </citation>
    <scope>NUCLEOTIDE SEQUENCE</scope>
    <source>
        <strain evidence="5">QP</strain>
    </source>
</reference>
<organism evidence="5 6">
    <name type="scientific">Lactarius akahatsu</name>
    <dbReference type="NCBI Taxonomy" id="416441"/>
    <lineage>
        <taxon>Eukaryota</taxon>
        <taxon>Fungi</taxon>
        <taxon>Dikarya</taxon>
        <taxon>Basidiomycota</taxon>
        <taxon>Agaricomycotina</taxon>
        <taxon>Agaricomycetes</taxon>
        <taxon>Russulales</taxon>
        <taxon>Russulaceae</taxon>
        <taxon>Lactarius</taxon>
    </lineage>
</organism>
<feature type="region of interest" description="Disordered" evidence="3">
    <location>
        <begin position="1"/>
        <end position="153"/>
    </location>
</feature>
<sequence length="351" mass="39237">MSRHHPYGPPYDNVGPRRGGPPSGPGPDRYHRFDGPPRGRGFGRGRGRGSFTGASHDFASSHPVYDQAPSQANMGGYNNYDNSGPNQDSFYQNGGGFANQFSDSDTPGGYDQSYGNGNFQDDPGQSYGGPGGYGAARLPKRGPKRERDDKVHESIIEERIQRERPCRTLFIRNIKYETNSDEVRRQFEEYGEIKTFFDLIANRGMVFVTFYDLRAAERARERLQGSEISGRPIDVHYSLPRDDNLAKGGDKNQELQGTLLVTLRNSSQAIDDGEVRRKFQQFGDVKSVRSVGERHDQRYVEFYDTRSAEEAFDRLRHQGLQDGVMDIVLAWEEGAGPGPRCVAFASPPHSG</sequence>
<keyword evidence="6" id="KW-1185">Reference proteome</keyword>
<feature type="domain" description="RRM" evidence="4">
    <location>
        <begin position="167"/>
        <end position="240"/>
    </location>
</feature>
<dbReference type="InterPro" id="IPR035979">
    <property type="entry name" value="RBD_domain_sf"/>
</dbReference>
<dbReference type="InterPro" id="IPR034453">
    <property type="entry name" value="MEI2-like_RRM1"/>
</dbReference>
<dbReference type="SMART" id="SM00360">
    <property type="entry name" value="RRM"/>
    <property type="match status" value="2"/>
</dbReference>
<name>A0AAD4QGH8_9AGAM</name>
<dbReference type="InterPro" id="IPR012677">
    <property type="entry name" value="Nucleotide-bd_a/b_plait_sf"/>
</dbReference>
<protein>
    <recommendedName>
        <fullName evidence="4">RRM domain-containing protein</fullName>
    </recommendedName>
</protein>
<feature type="domain" description="RRM" evidence="4">
    <location>
        <begin position="259"/>
        <end position="332"/>
    </location>
</feature>
<dbReference type="Proteomes" id="UP001201163">
    <property type="component" value="Unassembled WGS sequence"/>
</dbReference>
<evidence type="ECO:0000313" key="5">
    <source>
        <dbReference type="EMBL" id="KAH8997454.1"/>
    </source>
</evidence>
<gene>
    <name evidence="5" type="ORF">EDB92DRAFT_1429622</name>
</gene>
<evidence type="ECO:0000259" key="4">
    <source>
        <dbReference type="PROSITE" id="PS50102"/>
    </source>
</evidence>
<evidence type="ECO:0000256" key="3">
    <source>
        <dbReference type="SAM" id="MobiDB-lite"/>
    </source>
</evidence>
<dbReference type="Pfam" id="PF00076">
    <property type="entry name" value="RRM_1"/>
    <property type="match status" value="2"/>
</dbReference>
<dbReference type="SUPFAM" id="SSF54928">
    <property type="entry name" value="RNA-binding domain, RBD"/>
    <property type="match status" value="1"/>
</dbReference>
<dbReference type="PANTHER" id="PTHR23189">
    <property type="entry name" value="RNA RECOGNITION MOTIF-CONTAINING"/>
    <property type="match status" value="1"/>
</dbReference>
<dbReference type="Gene3D" id="3.30.70.330">
    <property type="match status" value="2"/>
</dbReference>
<dbReference type="GO" id="GO:0003723">
    <property type="term" value="F:RNA binding"/>
    <property type="evidence" value="ECO:0007669"/>
    <property type="project" value="UniProtKB-UniRule"/>
</dbReference>
<dbReference type="PROSITE" id="PS50102">
    <property type="entry name" value="RRM"/>
    <property type="match status" value="2"/>
</dbReference>
<keyword evidence="1 2" id="KW-0694">RNA-binding</keyword>
<evidence type="ECO:0000313" key="6">
    <source>
        <dbReference type="Proteomes" id="UP001201163"/>
    </source>
</evidence>
<evidence type="ECO:0000256" key="2">
    <source>
        <dbReference type="PROSITE-ProRule" id="PRU00176"/>
    </source>
</evidence>
<dbReference type="CDD" id="cd12524">
    <property type="entry name" value="RRM1_MEI2_like"/>
    <property type="match status" value="1"/>
</dbReference>
<dbReference type="CDD" id="cd12276">
    <property type="entry name" value="RRM2_MEI2_EAR1_like"/>
    <property type="match status" value="1"/>
</dbReference>
<feature type="compositionally biased region" description="Polar residues" evidence="3">
    <location>
        <begin position="79"/>
        <end position="92"/>
    </location>
</feature>
<dbReference type="EMBL" id="JAKELL010000007">
    <property type="protein sequence ID" value="KAH8997454.1"/>
    <property type="molecule type" value="Genomic_DNA"/>
</dbReference>
<accession>A0AAD4QGH8</accession>
<dbReference type="InterPro" id="IPR000504">
    <property type="entry name" value="RRM_dom"/>
</dbReference>
<feature type="compositionally biased region" description="Basic and acidic residues" evidence="3">
    <location>
        <begin position="28"/>
        <end position="37"/>
    </location>
</feature>
<evidence type="ECO:0000256" key="1">
    <source>
        <dbReference type="ARBA" id="ARBA00022884"/>
    </source>
</evidence>
<dbReference type="AlphaFoldDB" id="A0AAD4QGH8"/>
<proteinExistence type="predicted"/>